<comment type="caution">
    <text evidence="7">The sequence shown here is derived from an EMBL/GenBank/DDBJ whole genome shotgun (WGS) entry which is preliminary data.</text>
</comment>
<dbReference type="InterPro" id="IPR001131">
    <property type="entry name" value="Peptidase_M24B_aminopep-P_CS"/>
</dbReference>
<dbReference type="GO" id="GO:0030145">
    <property type="term" value="F:manganese ion binding"/>
    <property type="evidence" value="ECO:0007669"/>
    <property type="project" value="InterPro"/>
</dbReference>
<comment type="similarity">
    <text evidence="2">Belongs to the peptidase M24B family.</text>
</comment>
<dbReference type="InterPro" id="IPR000994">
    <property type="entry name" value="Pept_M24"/>
</dbReference>
<reference evidence="7 8" key="1">
    <citation type="journal article" date="2019" name="Nat. Ecol. Evol.">
        <title>Megaphylogeny resolves global patterns of mushroom evolution.</title>
        <authorList>
            <person name="Varga T."/>
            <person name="Krizsan K."/>
            <person name="Foldi C."/>
            <person name="Dima B."/>
            <person name="Sanchez-Garcia M."/>
            <person name="Sanchez-Ramirez S."/>
            <person name="Szollosi G.J."/>
            <person name="Szarkandi J.G."/>
            <person name="Papp V."/>
            <person name="Albert L."/>
            <person name="Andreopoulos W."/>
            <person name="Angelini C."/>
            <person name="Antonin V."/>
            <person name="Barry K.W."/>
            <person name="Bougher N.L."/>
            <person name="Buchanan P."/>
            <person name="Buyck B."/>
            <person name="Bense V."/>
            <person name="Catcheside P."/>
            <person name="Chovatia M."/>
            <person name="Cooper J."/>
            <person name="Damon W."/>
            <person name="Desjardin D."/>
            <person name="Finy P."/>
            <person name="Geml J."/>
            <person name="Haridas S."/>
            <person name="Hughes K."/>
            <person name="Justo A."/>
            <person name="Karasinski D."/>
            <person name="Kautmanova I."/>
            <person name="Kiss B."/>
            <person name="Kocsube S."/>
            <person name="Kotiranta H."/>
            <person name="LaButti K.M."/>
            <person name="Lechner B.E."/>
            <person name="Liimatainen K."/>
            <person name="Lipzen A."/>
            <person name="Lukacs Z."/>
            <person name="Mihaltcheva S."/>
            <person name="Morgado L.N."/>
            <person name="Niskanen T."/>
            <person name="Noordeloos M.E."/>
            <person name="Ohm R.A."/>
            <person name="Ortiz-Santana B."/>
            <person name="Ovrebo C."/>
            <person name="Racz N."/>
            <person name="Riley R."/>
            <person name="Savchenko A."/>
            <person name="Shiryaev A."/>
            <person name="Soop K."/>
            <person name="Spirin V."/>
            <person name="Szebenyi C."/>
            <person name="Tomsovsky M."/>
            <person name="Tulloss R.E."/>
            <person name="Uehling J."/>
            <person name="Grigoriev I.V."/>
            <person name="Vagvolgyi C."/>
            <person name="Papp T."/>
            <person name="Martin F.M."/>
            <person name="Miettinen O."/>
            <person name="Hibbett D.S."/>
            <person name="Nagy L.G."/>
        </authorList>
    </citation>
    <scope>NUCLEOTIDE SEQUENCE [LARGE SCALE GENOMIC DNA]</scope>
    <source>
        <strain evidence="7 8">FP101781</strain>
    </source>
</reference>
<dbReference type="SMART" id="SM01011">
    <property type="entry name" value="AMP_N"/>
    <property type="match status" value="1"/>
</dbReference>
<accession>A0A4Y7T5U0</accession>
<protein>
    <submittedName>
        <fullName evidence="7">Peptidase M24</fullName>
    </submittedName>
</protein>
<dbReference type="PANTHER" id="PTHR43226">
    <property type="entry name" value="XAA-PRO AMINOPEPTIDASE 3"/>
    <property type="match status" value="1"/>
</dbReference>
<proteinExistence type="inferred from homology"/>
<dbReference type="AlphaFoldDB" id="A0A4Y7T5U0"/>
<dbReference type="InterPro" id="IPR029149">
    <property type="entry name" value="Creatin/AminoP/Spt16_N"/>
</dbReference>
<evidence type="ECO:0000259" key="6">
    <source>
        <dbReference type="SMART" id="SM01011"/>
    </source>
</evidence>
<dbReference type="EMBL" id="QPFP01000027">
    <property type="protein sequence ID" value="TEB29537.1"/>
    <property type="molecule type" value="Genomic_DNA"/>
</dbReference>
<dbReference type="Pfam" id="PF00557">
    <property type="entry name" value="Peptidase_M24"/>
    <property type="match status" value="1"/>
</dbReference>
<evidence type="ECO:0000256" key="2">
    <source>
        <dbReference type="ARBA" id="ARBA00008766"/>
    </source>
</evidence>
<dbReference type="PRINTS" id="PR00599">
    <property type="entry name" value="MAPEPTIDASE"/>
</dbReference>
<comment type="cofactor">
    <cofactor evidence="1">
        <name>Mn(2+)</name>
        <dbReference type="ChEBI" id="CHEBI:29035"/>
    </cofactor>
</comment>
<dbReference type="PROSITE" id="PS00491">
    <property type="entry name" value="PROLINE_PEPTIDASE"/>
    <property type="match status" value="1"/>
</dbReference>
<dbReference type="PANTHER" id="PTHR43226:SF4">
    <property type="entry name" value="XAA-PRO AMINOPEPTIDASE 3"/>
    <property type="match status" value="1"/>
</dbReference>
<dbReference type="Gene3D" id="3.40.350.10">
    <property type="entry name" value="Creatinase/prolidase N-terminal domain"/>
    <property type="match status" value="1"/>
</dbReference>
<keyword evidence="3" id="KW-0479">Metal-binding</keyword>
<keyword evidence="5" id="KW-0464">Manganese</keyword>
<evidence type="ECO:0000256" key="1">
    <source>
        <dbReference type="ARBA" id="ARBA00001936"/>
    </source>
</evidence>
<dbReference type="OrthoDB" id="4215474at2759"/>
<gene>
    <name evidence="7" type="ORF">FA13DRAFT_1689972</name>
</gene>
<sequence length="493" mass="54256">MLSSLHHVPSRLTRCSRLLSTKPTKFGQPLHESHPHLISSQHDLTPGIPTEEYDYRRRKLMNSLPDNSIVVSVAAPIKYMSANIFYKHRQASDFWYLTGFEEPESAVILEKTSSSKGYRMTMFSPGKDAHKEKWDGASTGYPEIERVFKADAALPISTFTSQLKSLASLYSHIFIDLPEGSPRKITKSLLKYLTSPLKSDAEGALESLSSVKRRALAPEVAKLRAVKSTAEQAAMHSAATLSGRAHAKTMRFAQSGMTESKLAAHFEYTCALGGAQRPAYVPVVASGANALIIHYTSNNMVLGEDDLVLIDAGCELNGYASDITRTFPASGKFIPAQHDLYTAVLTAQRELVDLCTESNRLSLHDLHRMSVKLLRKELCQIGFSLDVGGAGGSDLERVLYPHYLSHPIGIDLHESTYFDRSAELKEGNVITIEPGVYVPPTSQFPKWFHNMGIRIEDEVLVGKDIPIVLSASAPKEIEDVEGACQGLLGFEAH</sequence>
<keyword evidence="4" id="KW-0378">Hydrolase</keyword>
<dbReference type="GO" id="GO:0006508">
    <property type="term" value="P:proteolysis"/>
    <property type="evidence" value="ECO:0007669"/>
    <property type="project" value="TreeGrafter"/>
</dbReference>
<dbReference type="SUPFAM" id="SSF55920">
    <property type="entry name" value="Creatinase/aminopeptidase"/>
    <property type="match status" value="1"/>
</dbReference>
<evidence type="ECO:0000256" key="3">
    <source>
        <dbReference type="ARBA" id="ARBA00022723"/>
    </source>
</evidence>
<evidence type="ECO:0000313" key="8">
    <source>
        <dbReference type="Proteomes" id="UP000298030"/>
    </source>
</evidence>
<name>A0A4Y7T5U0_COPMI</name>
<organism evidence="7 8">
    <name type="scientific">Coprinellus micaceus</name>
    <name type="common">Glistening ink-cap mushroom</name>
    <name type="synonym">Coprinus micaceus</name>
    <dbReference type="NCBI Taxonomy" id="71717"/>
    <lineage>
        <taxon>Eukaryota</taxon>
        <taxon>Fungi</taxon>
        <taxon>Dikarya</taxon>
        <taxon>Basidiomycota</taxon>
        <taxon>Agaricomycotina</taxon>
        <taxon>Agaricomycetes</taxon>
        <taxon>Agaricomycetidae</taxon>
        <taxon>Agaricales</taxon>
        <taxon>Agaricineae</taxon>
        <taxon>Psathyrellaceae</taxon>
        <taxon>Coprinellus</taxon>
    </lineage>
</organism>
<dbReference type="Gene3D" id="3.90.230.10">
    <property type="entry name" value="Creatinase/methionine aminopeptidase superfamily"/>
    <property type="match status" value="1"/>
</dbReference>
<dbReference type="Proteomes" id="UP000298030">
    <property type="component" value="Unassembled WGS sequence"/>
</dbReference>
<evidence type="ECO:0000313" key="7">
    <source>
        <dbReference type="EMBL" id="TEB29537.1"/>
    </source>
</evidence>
<keyword evidence="8" id="KW-1185">Reference proteome</keyword>
<dbReference type="InterPro" id="IPR036005">
    <property type="entry name" value="Creatinase/aminopeptidase-like"/>
</dbReference>
<dbReference type="SUPFAM" id="SSF53092">
    <property type="entry name" value="Creatinase/prolidase N-terminal domain"/>
    <property type="match status" value="1"/>
</dbReference>
<dbReference type="GO" id="GO:0005739">
    <property type="term" value="C:mitochondrion"/>
    <property type="evidence" value="ECO:0007669"/>
    <property type="project" value="TreeGrafter"/>
</dbReference>
<evidence type="ECO:0000256" key="4">
    <source>
        <dbReference type="ARBA" id="ARBA00022801"/>
    </source>
</evidence>
<dbReference type="STRING" id="71717.A0A4Y7T5U0"/>
<dbReference type="CDD" id="cd01087">
    <property type="entry name" value="Prolidase"/>
    <property type="match status" value="1"/>
</dbReference>
<dbReference type="InterPro" id="IPR007865">
    <property type="entry name" value="Aminopep_P_N"/>
</dbReference>
<dbReference type="GO" id="GO:0070006">
    <property type="term" value="F:metalloaminopeptidase activity"/>
    <property type="evidence" value="ECO:0007669"/>
    <property type="project" value="InterPro"/>
</dbReference>
<dbReference type="InterPro" id="IPR052433">
    <property type="entry name" value="X-Pro_dipept-like"/>
</dbReference>
<dbReference type="InterPro" id="IPR001714">
    <property type="entry name" value="Pept_M24_MAP"/>
</dbReference>
<evidence type="ECO:0000256" key="5">
    <source>
        <dbReference type="ARBA" id="ARBA00023211"/>
    </source>
</evidence>
<feature type="domain" description="Aminopeptidase P N-terminal" evidence="6">
    <location>
        <begin position="48"/>
        <end position="184"/>
    </location>
</feature>
<dbReference type="Pfam" id="PF05195">
    <property type="entry name" value="AMP_N"/>
    <property type="match status" value="1"/>
</dbReference>